<evidence type="ECO:0000256" key="2">
    <source>
        <dbReference type="ARBA" id="ARBA00022980"/>
    </source>
</evidence>
<sequence>MIYVGTNLKVFDNSGVKNVKCIRILGSNNPKFAEIGDLIVVSVKNVVNSSPNFKTSIKRGSIYYALVVQTKKKKRSFDNFLTSFINNGVVILDNKKNLLFTRIKGPISYVLRIKKFTKVLSLSKYIL</sequence>
<dbReference type="CDD" id="cd00337">
    <property type="entry name" value="Ribosomal_uL14"/>
    <property type="match status" value="1"/>
</dbReference>
<dbReference type="SUPFAM" id="SSF50193">
    <property type="entry name" value="Ribosomal protein L14"/>
    <property type="match status" value="1"/>
</dbReference>
<keyword evidence="5" id="KW-0496">Mitochondrion</keyword>
<dbReference type="RefSeq" id="YP_009968194.1">
    <property type="nucleotide sequence ID" value="NC_051882.1"/>
</dbReference>
<comment type="similarity">
    <text evidence="1 4">Belongs to the universal ribosomal protein uL14 family.</text>
</comment>
<evidence type="ECO:0000313" key="5">
    <source>
        <dbReference type="EMBL" id="QMX77295.1"/>
    </source>
</evidence>
<dbReference type="EMBL" id="MN431656">
    <property type="protein sequence ID" value="QMX77295.1"/>
    <property type="molecule type" value="Genomic_DNA"/>
</dbReference>
<name>A0A7G5VUC8_9RHOD</name>
<dbReference type="PANTHER" id="PTHR11761">
    <property type="entry name" value="50S/60S RIBOSOMAL PROTEIN L14/L23"/>
    <property type="match status" value="1"/>
</dbReference>
<evidence type="ECO:0000256" key="1">
    <source>
        <dbReference type="ARBA" id="ARBA00010745"/>
    </source>
</evidence>
<keyword evidence="3 4" id="KW-0687">Ribonucleoprotein</keyword>
<reference evidence="5" key="1">
    <citation type="submission" date="2019-09" db="EMBL/GenBank/DDBJ databases">
        <authorList>
            <person name="Liu S.-L."/>
            <person name="Chiang Y.-R."/>
            <person name="Fu H.-Y."/>
        </authorList>
    </citation>
    <scope>NUCLEOTIDE SEQUENCE</scope>
    <source>
        <strain evidence="5">THAL066</strain>
    </source>
</reference>
<protein>
    <submittedName>
        <fullName evidence="5">50S ribosomal protein L14</fullName>
    </submittedName>
</protein>
<dbReference type="Gene3D" id="2.40.150.20">
    <property type="entry name" value="Ribosomal protein L14"/>
    <property type="match status" value="1"/>
</dbReference>
<organism evidence="5">
    <name type="scientific">Cyanidiococcus yangmingshanensis</name>
    <dbReference type="NCBI Taxonomy" id="2690220"/>
    <lineage>
        <taxon>Eukaryota</taxon>
        <taxon>Rhodophyta</taxon>
        <taxon>Bangiophyceae</taxon>
        <taxon>Cyanidiales</taxon>
        <taxon>Cyanidiaceae</taxon>
        <taxon>Cyanidiococcus</taxon>
    </lineage>
</organism>
<dbReference type="Pfam" id="PF00238">
    <property type="entry name" value="Ribosomal_L14"/>
    <property type="match status" value="1"/>
</dbReference>
<keyword evidence="2 4" id="KW-0689">Ribosomal protein</keyword>
<dbReference type="GO" id="GO:0003735">
    <property type="term" value="F:structural constituent of ribosome"/>
    <property type="evidence" value="ECO:0007669"/>
    <property type="project" value="InterPro"/>
</dbReference>
<dbReference type="GO" id="GO:0005762">
    <property type="term" value="C:mitochondrial large ribosomal subunit"/>
    <property type="evidence" value="ECO:0007669"/>
    <property type="project" value="TreeGrafter"/>
</dbReference>
<dbReference type="AlphaFoldDB" id="A0A7G5VUC8"/>
<dbReference type="GO" id="GO:0070180">
    <property type="term" value="F:large ribosomal subunit rRNA binding"/>
    <property type="evidence" value="ECO:0007669"/>
    <property type="project" value="TreeGrafter"/>
</dbReference>
<proteinExistence type="inferred from homology"/>
<dbReference type="HAMAP" id="MF_01367">
    <property type="entry name" value="Ribosomal_uL14"/>
    <property type="match status" value="1"/>
</dbReference>
<gene>
    <name evidence="5" type="primary">rpl14</name>
</gene>
<dbReference type="PANTHER" id="PTHR11761:SF3">
    <property type="entry name" value="LARGE RIBOSOMAL SUBUNIT PROTEIN UL14M"/>
    <property type="match status" value="1"/>
</dbReference>
<dbReference type="GeneID" id="60450170"/>
<evidence type="ECO:0000256" key="4">
    <source>
        <dbReference type="RuleBase" id="RU003949"/>
    </source>
</evidence>
<dbReference type="InterPro" id="IPR000218">
    <property type="entry name" value="Ribosomal_uL14"/>
</dbReference>
<dbReference type="InterPro" id="IPR036853">
    <property type="entry name" value="Ribosomal_uL14_sf"/>
</dbReference>
<dbReference type="SMART" id="SM01374">
    <property type="entry name" value="Ribosomal_L14"/>
    <property type="match status" value="1"/>
</dbReference>
<dbReference type="GO" id="GO:0006412">
    <property type="term" value="P:translation"/>
    <property type="evidence" value="ECO:0007669"/>
    <property type="project" value="InterPro"/>
</dbReference>
<accession>A0A7G5VUC8</accession>
<evidence type="ECO:0000256" key="3">
    <source>
        <dbReference type="ARBA" id="ARBA00023274"/>
    </source>
</evidence>
<geneLocation type="mitochondrion" evidence="5"/>